<dbReference type="SMART" id="SM00448">
    <property type="entry name" value="REC"/>
    <property type="match status" value="1"/>
</dbReference>
<dbReference type="PROSITE" id="PS00622">
    <property type="entry name" value="HTH_LUXR_1"/>
    <property type="match status" value="1"/>
</dbReference>
<organism evidence="6 7">
    <name type="scientific">Methylobacterium aquaticum</name>
    <dbReference type="NCBI Taxonomy" id="270351"/>
    <lineage>
        <taxon>Bacteria</taxon>
        <taxon>Pseudomonadati</taxon>
        <taxon>Pseudomonadota</taxon>
        <taxon>Alphaproteobacteria</taxon>
        <taxon>Hyphomicrobiales</taxon>
        <taxon>Methylobacteriaceae</taxon>
        <taxon>Methylobacterium</taxon>
    </lineage>
</organism>
<dbReference type="InterPro" id="IPR039420">
    <property type="entry name" value="WalR-like"/>
</dbReference>
<dbReference type="PRINTS" id="PR00038">
    <property type="entry name" value="HTHLUXR"/>
</dbReference>
<evidence type="ECO:0000259" key="4">
    <source>
        <dbReference type="PROSITE" id="PS50043"/>
    </source>
</evidence>
<dbReference type="InterPro" id="IPR016032">
    <property type="entry name" value="Sig_transdc_resp-reg_C-effctor"/>
</dbReference>
<dbReference type="KEGG" id="maqu:Maq22A_c14835"/>
<dbReference type="InterPro" id="IPR058245">
    <property type="entry name" value="NreC/VraR/RcsB-like_REC"/>
</dbReference>
<dbReference type="InterPro" id="IPR011006">
    <property type="entry name" value="CheY-like_superfamily"/>
</dbReference>
<name>A0A0C6F0P1_9HYPH</name>
<dbReference type="GO" id="GO:0000160">
    <property type="term" value="P:phosphorelay signal transduction system"/>
    <property type="evidence" value="ECO:0007669"/>
    <property type="project" value="InterPro"/>
</dbReference>
<dbReference type="OrthoDB" id="9814495at2"/>
<dbReference type="SUPFAM" id="SSF46894">
    <property type="entry name" value="C-terminal effector domain of the bipartite response regulators"/>
    <property type="match status" value="1"/>
</dbReference>
<dbReference type="AlphaFoldDB" id="A0A0C6F0P1"/>
<evidence type="ECO:0000259" key="5">
    <source>
        <dbReference type="PROSITE" id="PS50110"/>
    </source>
</evidence>
<dbReference type="GO" id="GO:0003677">
    <property type="term" value="F:DNA binding"/>
    <property type="evidence" value="ECO:0007669"/>
    <property type="project" value="UniProtKB-KW"/>
</dbReference>
<dbReference type="Pfam" id="PF00072">
    <property type="entry name" value="Response_reg"/>
    <property type="match status" value="1"/>
</dbReference>
<dbReference type="STRING" id="270351.Maq22A_c14835"/>
<evidence type="ECO:0000256" key="2">
    <source>
        <dbReference type="ARBA" id="ARBA00023125"/>
    </source>
</evidence>
<dbReference type="InterPro" id="IPR000792">
    <property type="entry name" value="Tscrpt_reg_LuxR_C"/>
</dbReference>
<dbReference type="Proteomes" id="UP000061432">
    <property type="component" value="Chromosome"/>
</dbReference>
<evidence type="ECO:0000256" key="3">
    <source>
        <dbReference type="PROSITE-ProRule" id="PRU00169"/>
    </source>
</evidence>
<dbReference type="InterPro" id="IPR036388">
    <property type="entry name" value="WH-like_DNA-bd_sf"/>
</dbReference>
<reference evidence="6 7" key="1">
    <citation type="journal article" date="2015" name="Genome Announc.">
        <title>Complete Genome Sequence of Methylobacterium aquaticum Strain 22A, Isolated from Racomitrium japonicum Moss.</title>
        <authorList>
            <person name="Tani A."/>
            <person name="Ogura Y."/>
            <person name="Hayashi T."/>
            <person name="Kimbara K."/>
        </authorList>
    </citation>
    <scope>NUCLEOTIDE SEQUENCE [LARGE SCALE GENOMIC DNA]</scope>
    <source>
        <strain evidence="6 7">MA-22A</strain>
    </source>
</reference>
<dbReference type="PROSITE" id="PS50110">
    <property type="entry name" value="RESPONSE_REGULATORY"/>
    <property type="match status" value="1"/>
</dbReference>
<dbReference type="GO" id="GO:0006355">
    <property type="term" value="P:regulation of DNA-templated transcription"/>
    <property type="evidence" value="ECO:0007669"/>
    <property type="project" value="InterPro"/>
</dbReference>
<feature type="modified residue" description="4-aspartylphosphate" evidence="3">
    <location>
        <position position="52"/>
    </location>
</feature>
<accession>A0A0C6F0P1</accession>
<dbReference type="CDD" id="cd06170">
    <property type="entry name" value="LuxR_C_like"/>
    <property type="match status" value="1"/>
</dbReference>
<dbReference type="PANTHER" id="PTHR43214:SF43">
    <property type="entry name" value="TWO-COMPONENT RESPONSE REGULATOR"/>
    <property type="match status" value="1"/>
</dbReference>
<dbReference type="PROSITE" id="PS50043">
    <property type="entry name" value="HTH_LUXR_2"/>
    <property type="match status" value="1"/>
</dbReference>
<dbReference type="InterPro" id="IPR001789">
    <property type="entry name" value="Sig_transdc_resp-reg_receiver"/>
</dbReference>
<keyword evidence="1 3" id="KW-0597">Phosphoprotein</keyword>
<dbReference type="PANTHER" id="PTHR43214">
    <property type="entry name" value="TWO-COMPONENT RESPONSE REGULATOR"/>
    <property type="match status" value="1"/>
</dbReference>
<feature type="domain" description="HTH luxR-type" evidence="4">
    <location>
        <begin position="141"/>
        <end position="206"/>
    </location>
</feature>
<protein>
    <submittedName>
        <fullName evidence="6">Response regulator receiver protein, MxcE</fullName>
    </submittedName>
</protein>
<dbReference type="Gene3D" id="1.10.10.10">
    <property type="entry name" value="Winged helix-like DNA-binding domain superfamily/Winged helix DNA-binding domain"/>
    <property type="match status" value="1"/>
</dbReference>
<dbReference type="SUPFAM" id="SSF52172">
    <property type="entry name" value="CheY-like"/>
    <property type="match status" value="1"/>
</dbReference>
<keyword evidence="2" id="KW-0238">DNA-binding</keyword>
<dbReference type="Pfam" id="PF00196">
    <property type="entry name" value="GerE"/>
    <property type="match status" value="1"/>
</dbReference>
<dbReference type="PATRIC" id="fig|270351.10.peg.2864"/>
<dbReference type="RefSeq" id="WP_060847335.1">
    <property type="nucleotide sequence ID" value="NZ_AP014704.1"/>
</dbReference>
<sequence length="210" mass="22669">MTRIVVVDDHPIVLRGASRLLEDTGAEVCEAASLCRGYRAILRHRPDVAVIDLTFPGRDLGGLALIGRVRKRAPATRMMVFSMHADPAVVARALAAGAVGYVLKDAPAGDLVRAYEQVRAGRPYLDGTLATEVALLQADPRRTMLGALTPRERRVLTLLAEGRGYTAIADDLSVSYKTVTNACAALRQRFGLGTLTELTHFAVRHAGDLR</sequence>
<gene>
    <name evidence="6" type="primary">mxcE</name>
    <name evidence="6" type="ORF">Maq22A_c14835</name>
</gene>
<evidence type="ECO:0000256" key="1">
    <source>
        <dbReference type="ARBA" id="ARBA00022553"/>
    </source>
</evidence>
<dbReference type="CDD" id="cd17535">
    <property type="entry name" value="REC_NarL-like"/>
    <property type="match status" value="1"/>
</dbReference>
<reference evidence="7" key="2">
    <citation type="submission" date="2015-01" db="EMBL/GenBank/DDBJ databases">
        <title>Complete genome sequence of Methylobacterium aquaticum strain 22A.</title>
        <authorList>
            <person name="Tani A."/>
            <person name="Ogura Y."/>
            <person name="Hayashi T."/>
        </authorList>
    </citation>
    <scope>NUCLEOTIDE SEQUENCE [LARGE SCALE GENOMIC DNA]</scope>
    <source>
        <strain evidence="7">MA-22A</strain>
    </source>
</reference>
<proteinExistence type="predicted"/>
<dbReference type="Gene3D" id="3.40.50.2300">
    <property type="match status" value="1"/>
</dbReference>
<dbReference type="SMART" id="SM00421">
    <property type="entry name" value="HTH_LUXR"/>
    <property type="match status" value="1"/>
</dbReference>
<dbReference type="EMBL" id="AP014704">
    <property type="protein sequence ID" value="BAQ46141.1"/>
    <property type="molecule type" value="Genomic_DNA"/>
</dbReference>
<evidence type="ECO:0000313" key="7">
    <source>
        <dbReference type="Proteomes" id="UP000061432"/>
    </source>
</evidence>
<evidence type="ECO:0000313" key="6">
    <source>
        <dbReference type="EMBL" id="BAQ46141.1"/>
    </source>
</evidence>
<feature type="domain" description="Response regulatory" evidence="5">
    <location>
        <begin position="3"/>
        <end position="119"/>
    </location>
</feature>